<comment type="caution">
    <text evidence="1">The sequence shown here is derived from an EMBL/GenBank/DDBJ whole genome shotgun (WGS) entry which is preliminary data.</text>
</comment>
<gene>
    <name evidence="1" type="ORF">BELL_0015g00410</name>
</gene>
<proteinExistence type="predicted"/>
<dbReference type="EMBL" id="PQXM01000015">
    <property type="protein sequence ID" value="TGO80108.1"/>
    <property type="molecule type" value="Genomic_DNA"/>
</dbReference>
<dbReference type="Proteomes" id="UP000297229">
    <property type="component" value="Unassembled WGS sequence"/>
</dbReference>
<evidence type="ECO:0000313" key="2">
    <source>
        <dbReference type="Proteomes" id="UP000297229"/>
    </source>
</evidence>
<keyword evidence="2" id="KW-1185">Reference proteome</keyword>
<dbReference type="AlphaFoldDB" id="A0A4Z1K2Y0"/>
<sequence>MLNKLGFAVSVAAVVVTRMNITKNLGNYKLVSVIQQEAKSFLNSVFVDWRISSVSCPIWSIIYKIWTDELLLGWVEKEKGMLRNGET</sequence>
<reference evidence="1 2" key="1">
    <citation type="submission" date="2017-12" db="EMBL/GenBank/DDBJ databases">
        <title>Comparative genomics of Botrytis spp.</title>
        <authorList>
            <person name="Valero-Jimenez C.A."/>
            <person name="Tapia P."/>
            <person name="Veloso J."/>
            <person name="Silva-Moreno E."/>
            <person name="Staats M."/>
            <person name="Valdes J.H."/>
            <person name="Van Kan J.A.L."/>
        </authorList>
    </citation>
    <scope>NUCLEOTIDE SEQUENCE [LARGE SCALE GENOMIC DNA]</scope>
    <source>
        <strain evidence="1 2">Be9601</strain>
    </source>
</reference>
<name>A0A4Z1K2Y0_9HELO</name>
<evidence type="ECO:0000313" key="1">
    <source>
        <dbReference type="EMBL" id="TGO80108.1"/>
    </source>
</evidence>
<organism evidence="1 2">
    <name type="scientific">Botrytis elliptica</name>
    <dbReference type="NCBI Taxonomy" id="278938"/>
    <lineage>
        <taxon>Eukaryota</taxon>
        <taxon>Fungi</taxon>
        <taxon>Dikarya</taxon>
        <taxon>Ascomycota</taxon>
        <taxon>Pezizomycotina</taxon>
        <taxon>Leotiomycetes</taxon>
        <taxon>Helotiales</taxon>
        <taxon>Sclerotiniaceae</taxon>
        <taxon>Botrytis</taxon>
    </lineage>
</organism>
<protein>
    <submittedName>
        <fullName evidence="1">Uncharacterized protein</fullName>
    </submittedName>
</protein>
<accession>A0A4Z1K2Y0</accession>